<feature type="region of interest" description="Disordered" evidence="1">
    <location>
        <begin position="1224"/>
        <end position="1245"/>
    </location>
</feature>
<feature type="compositionally biased region" description="Polar residues" evidence="1">
    <location>
        <begin position="221"/>
        <end position="239"/>
    </location>
</feature>
<feature type="compositionally biased region" description="Polar residues" evidence="1">
    <location>
        <begin position="1092"/>
        <end position="1109"/>
    </location>
</feature>
<feature type="region of interest" description="Disordered" evidence="1">
    <location>
        <begin position="1"/>
        <end position="24"/>
    </location>
</feature>
<evidence type="ECO:0000313" key="3">
    <source>
        <dbReference type="Proteomes" id="UP000221165"/>
    </source>
</evidence>
<dbReference type="GeneID" id="94433941"/>
<comment type="caution">
    <text evidence="2">The sequence shown here is derived from an EMBL/GenBank/DDBJ whole genome shotgun (WGS) entry which is preliminary data.</text>
</comment>
<feature type="compositionally biased region" description="Low complexity" evidence="1">
    <location>
        <begin position="1112"/>
        <end position="1123"/>
    </location>
</feature>
<feature type="region of interest" description="Disordered" evidence="1">
    <location>
        <begin position="121"/>
        <end position="183"/>
    </location>
</feature>
<feature type="region of interest" description="Disordered" evidence="1">
    <location>
        <begin position="196"/>
        <end position="299"/>
    </location>
</feature>
<accession>A0A2C6KG91</accession>
<organism evidence="2 3">
    <name type="scientific">Cystoisospora suis</name>
    <dbReference type="NCBI Taxonomy" id="483139"/>
    <lineage>
        <taxon>Eukaryota</taxon>
        <taxon>Sar</taxon>
        <taxon>Alveolata</taxon>
        <taxon>Apicomplexa</taxon>
        <taxon>Conoidasida</taxon>
        <taxon>Coccidia</taxon>
        <taxon>Eucoccidiorida</taxon>
        <taxon>Eimeriorina</taxon>
        <taxon>Sarcocystidae</taxon>
        <taxon>Cystoisospora</taxon>
    </lineage>
</organism>
<evidence type="ECO:0000313" key="2">
    <source>
        <dbReference type="EMBL" id="PHJ15562.1"/>
    </source>
</evidence>
<proteinExistence type="predicted"/>
<feature type="compositionally biased region" description="Low complexity" evidence="1">
    <location>
        <begin position="279"/>
        <end position="290"/>
    </location>
</feature>
<feature type="compositionally biased region" description="Low complexity" evidence="1">
    <location>
        <begin position="810"/>
        <end position="827"/>
    </location>
</feature>
<keyword evidence="3" id="KW-1185">Reference proteome</keyword>
<feature type="region of interest" description="Disordered" evidence="1">
    <location>
        <begin position="1064"/>
        <end position="1166"/>
    </location>
</feature>
<evidence type="ECO:0000256" key="1">
    <source>
        <dbReference type="SAM" id="MobiDB-lite"/>
    </source>
</evidence>
<dbReference type="VEuPathDB" id="ToxoDB:CSUI_010627"/>
<feature type="non-terminal residue" evidence="2">
    <location>
        <position position="1404"/>
    </location>
</feature>
<feature type="compositionally biased region" description="Basic and acidic residues" evidence="1">
    <location>
        <begin position="833"/>
        <end position="847"/>
    </location>
</feature>
<feature type="region of interest" description="Disordered" evidence="1">
    <location>
        <begin position="1342"/>
        <end position="1365"/>
    </location>
</feature>
<dbReference type="Proteomes" id="UP000221165">
    <property type="component" value="Unassembled WGS sequence"/>
</dbReference>
<gene>
    <name evidence="2" type="ORF">CSUI_010627</name>
</gene>
<dbReference type="RefSeq" id="XP_067917294.1">
    <property type="nucleotide sequence ID" value="XM_068070730.1"/>
</dbReference>
<sequence>MPILLNPTRSRLSSPRSLLPSSLPESTLQCASSAPLCSAPCTTLSASCPSFSGKSRDSSGDSSSSALSSQRTRCPSEGLSRARFPKGKLPVTDTEAVLPSHVAQKGNNFLSERTAICDTTPCQECRPPGPLQAEDKPPFTTQHQNEGDRKKKEGSGVSPGAGEGEFSSLPESPTPTSQSRLCISVDSSRGSLLERRENSLLTPWEGVQANRGSVSLPLEQSRISSCDSVSESTTITAGSKVSGRKGESSYALRTTAETRIREEREREARKGDPLREVSSRSSDSSSSSESLTTPPSARAPALCPLTELADSLHSDLSKLSGPLSYHSSGCSRNSSPSSVPSCSATESVTLFSSDVSSSSPSPESSSASCTSLLTPYGRPRLSVMNAHRLFPPKPTLFPCTVRQQAELYVQVLHAAASFRPAFCGPKRHAQLISFHISHLQKAASQEDLAPYETVFSPLFRVARLSSTRVLPVPGFAEWLIQQSARPEDSKKVHGEDQNGGSYGSLLSASSVRGEASLMSQRGDLHLQSRTPLCHKQIIPIHDYSTFALLHSESSKTCSRVREGSVAGTEHQGSPERFVHSPFLLHDLGHPLGGARLSPTYIGRSSLSSSKEGEGLPALVPSAPASCSAAQEADNGFLSPVLEEVYNRLHSLFCDLKSVHSFRLTPEPSEGLLGMPMSAQAATSSRPTWSAASPLFRSSSRSLGAHTSRGLSAEGGSHVLRDGTVTAEAGPHDKRSAGSSGGRGAGAGVSTASRVASFAEGLPLTQRFYRTQSATVANPDGGLRLFFPSSDLAKMMRRSVGGPAEENGPDSFSLTRTSSLGSSSAVASPGGLDNRGEDASSEKTHEDGWVQASSSGDTQAAPTSARGQGTLAPSERILKSQQPRLTAVNLLTAPPLSQLVHPTTFQAGSIPGVGTGVASRTILPLCSAVSVSDAVFGLHNFSPAALTDARNQSLLTFLSCLPPVCTLSSATPSQVVSPVSQQSSIPRPDLVPTSLQSVVSYLSSTAPACGVAVPSDSQSVKNDASTVVRGRVSADQIADQSAVSATSLPFLSSVLSTSPMGGGSLGRLPVVQPQSENEGVHGVRDVSGGLGTGSSQIAASVAESSLSSCPDESGLLNLPSPSLPQGISSRLVSPSAEAVPPAPREKAAAVSPEATSSTPGEPPKERQNVLAVSLGKPAEKYQKSCQTSPSQADGACGGQKTLTPRVADVKEKEIGKSLACRQEARTLGEGAKSTKEGGEPPSEVRSQSLQLHVVDLTSDRLHCSSRNFLHPPVSVPVSNSTSMPSTTPSSSFHGLASRLPVLKGVSPAPFSFSAPCSISTPGVLIQRAAADANASSVTIRPAPAVGTTSANPAASPDSLSSTGGTTKSFDINLSETTSASASSCCRPRVLPSLTCLQAGVSSLLP</sequence>
<feature type="region of interest" description="Disordered" evidence="1">
    <location>
        <begin position="48"/>
        <end position="95"/>
    </location>
</feature>
<name>A0A2C6KG91_9APIC</name>
<feature type="region of interest" description="Disordered" evidence="1">
    <location>
        <begin position="799"/>
        <end position="872"/>
    </location>
</feature>
<reference evidence="2 3" key="1">
    <citation type="journal article" date="2017" name="Int. J. Parasitol.">
        <title>The genome of the protozoan parasite Cystoisospora suis and a reverse vaccinology approach to identify vaccine candidates.</title>
        <authorList>
            <person name="Palmieri N."/>
            <person name="Shrestha A."/>
            <person name="Ruttkowski B."/>
            <person name="Beck T."/>
            <person name="Vogl C."/>
            <person name="Tomley F."/>
            <person name="Blake D.P."/>
            <person name="Joachim A."/>
        </authorList>
    </citation>
    <scope>NUCLEOTIDE SEQUENCE [LARGE SCALE GENOMIC DNA]</scope>
    <source>
        <strain evidence="2 3">Wien I</strain>
    </source>
</reference>
<feature type="compositionally biased region" description="Low complexity" evidence="1">
    <location>
        <begin position="60"/>
        <end position="69"/>
    </location>
</feature>
<feature type="region of interest" description="Disordered" evidence="1">
    <location>
        <begin position="486"/>
        <end position="505"/>
    </location>
</feature>
<dbReference type="EMBL" id="MIGC01007870">
    <property type="protein sequence ID" value="PHJ15562.1"/>
    <property type="molecule type" value="Genomic_DNA"/>
</dbReference>
<feature type="compositionally biased region" description="Basic and acidic residues" evidence="1">
    <location>
        <begin position="256"/>
        <end position="278"/>
    </location>
</feature>
<protein>
    <submittedName>
        <fullName evidence="2">Ap2 domain transcription factor ap2viia-5</fullName>
    </submittedName>
</protein>
<feature type="compositionally biased region" description="Polar residues" evidence="1">
    <location>
        <begin position="1345"/>
        <end position="1365"/>
    </location>
</feature>
<feature type="compositionally biased region" description="Basic and acidic residues" evidence="1">
    <location>
        <begin position="145"/>
        <end position="154"/>
    </location>
</feature>
<feature type="region of interest" description="Disordered" evidence="1">
    <location>
        <begin position="726"/>
        <end position="747"/>
    </location>
</feature>
<feature type="compositionally biased region" description="Basic and acidic residues" evidence="1">
    <location>
        <begin position="1224"/>
        <end position="1237"/>
    </location>
</feature>
<feature type="compositionally biased region" description="Polar residues" evidence="1">
    <location>
        <begin position="169"/>
        <end position="183"/>
    </location>
</feature>
<feature type="compositionally biased region" description="Basic and acidic residues" evidence="1">
    <location>
        <begin position="486"/>
        <end position="496"/>
    </location>
</feature>
<feature type="compositionally biased region" description="Polar residues" evidence="1">
    <location>
        <begin position="850"/>
        <end position="866"/>
    </location>
</feature>